<dbReference type="Gene3D" id="3.40.50.10350">
    <property type="entry name" value="Glycerate kinase, domain 1"/>
    <property type="match status" value="1"/>
</dbReference>
<keyword evidence="2 4" id="KW-0808">Transferase</keyword>
<organism evidence="5 6">
    <name type="scientific">Marinococcus halophilus</name>
    <dbReference type="NCBI Taxonomy" id="1371"/>
    <lineage>
        <taxon>Bacteria</taxon>
        <taxon>Bacillati</taxon>
        <taxon>Bacillota</taxon>
        <taxon>Bacilli</taxon>
        <taxon>Bacillales</taxon>
        <taxon>Bacillaceae</taxon>
        <taxon>Marinococcus</taxon>
    </lineage>
</organism>
<keyword evidence="3 4" id="KW-0418">Kinase</keyword>
<keyword evidence="6" id="KW-1185">Reference proteome</keyword>
<dbReference type="PIRSF" id="PIRSF006078">
    <property type="entry name" value="GlxK"/>
    <property type="match status" value="1"/>
</dbReference>
<evidence type="ECO:0000313" key="5">
    <source>
        <dbReference type="EMBL" id="GEK58297.1"/>
    </source>
</evidence>
<dbReference type="PANTHER" id="PTHR21599">
    <property type="entry name" value="GLYCERATE KINASE"/>
    <property type="match status" value="1"/>
</dbReference>
<dbReference type="GO" id="GO:0031388">
    <property type="term" value="P:organic acid phosphorylation"/>
    <property type="evidence" value="ECO:0007669"/>
    <property type="project" value="UniProtKB-UniRule"/>
</dbReference>
<dbReference type="Proteomes" id="UP000321051">
    <property type="component" value="Unassembled WGS sequence"/>
</dbReference>
<dbReference type="Gene3D" id="3.90.1510.10">
    <property type="entry name" value="Glycerate kinase, domain 2"/>
    <property type="match status" value="1"/>
</dbReference>
<dbReference type="NCBIfam" id="TIGR00045">
    <property type="entry name" value="glycerate kinase"/>
    <property type="match status" value="1"/>
</dbReference>
<evidence type="ECO:0000256" key="4">
    <source>
        <dbReference type="PIRNR" id="PIRNR006078"/>
    </source>
</evidence>
<accession>A0A510Y761</accession>
<reference evidence="5 6" key="1">
    <citation type="submission" date="2019-07" db="EMBL/GenBank/DDBJ databases">
        <title>Whole genome shotgun sequence of Marinococcus halophilus NBRC 102359.</title>
        <authorList>
            <person name="Hosoyama A."/>
            <person name="Uohara A."/>
            <person name="Ohji S."/>
            <person name="Ichikawa N."/>
        </authorList>
    </citation>
    <scope>NUCLEOTIDE SEQUENCE [LARGE SCALE GENOMIC DNA]</scope>
    <source>
        <strain evidence="5 6">NBRC 102359</strain>
    </source>
</reference>
<dbReference type="SUPFAM" id="SSF110738">
    <property type="entry name" value="Glycerate kinase I"/>
    <property type="match status" value="1"/>
</dbReference>
<proteinExistence type="inferred from homology"/>
<dbReference type="Pfam" id="PF02595">
    <property type="entry name" value="Gly_kinase"/>
    <property type="match status" value="1"/>
</dbReference>
<dbReference type="AlphaFoldDB" id="A0A510Y761"/>
<dbReference type="EMBL" id="BJUN01000005">
    <property type="protein sequence ID" value="GEK58297.1"/>
    <property type="molecule type" value="Genomic_DNA"/>
</dbReference>
<gene>
    <name evidence="5" type="ORF">MHA01_12020</name>
</gene>
<dbReference type="InterPro" id="IPR018197">
    <property type="entry name" value="Glycerate_kinase_RE-like"/>
</dbReference>
<dbReference type="InterPro" id="IPR018193">
    <property type="entry name" value="Glyc_kinase_flavodox-like_fold"/>
</dbReference>
<dbReference type="PANTHER" id="PTHR21599:SF0">
    <property type="entry name" value="GLYCERATE KINASE"/>
    <property type="match status" value="1"/>
</dbReference>
<evidence type="ECO:0000256" key="2">
    <source>
        <dbReference type="ARBA" id="ARBA00022679"/>
    </source>
</evidence>
<dbReference type="RefSeq" id="WP_158219132.1">
    <property type="nucleotide sequence ID" value="NZ_BJUN01000005.1"/>
</dbReference>
<dbReference type="InterPro" id="IPR004381">
    <property type="entry name" value="Glycerate_kinase"/>
</dbReference>
<comment type="caution">
    <text evidence="5">The sequence shown here is derived from an EMBL/GenBank/DDBJ whole genome shotgun (WGS) entry which is preliminary data.</text>
</comment>
<dbReference type="STRING" id="1371.GCA_900166605_02693"/>
<dbReference type="GO" id="GO:0008887">
    <property type="term" value="F:glycerate kinase activity"/>
    <property type="evidence" value="ECO:0007669"/>
    <property type="project" value="UniProtKB-UniRule"/>
</dbReference>
<dbReference type="InterPro" id="IPR036129">
    <property type="entry name" value="Glycerate_kinase_sf"/>
</dbReference>
<evidence type="ECO:0000256" key="1">
    <source>
        <dbReference type="ARBA" id="ARBA00006284"/>
    </source>
</evidence>
<evidence type="ECO:0000256" key="3">
    <source>
        <dbReference type="ARBA" id="ARBA00022777"/>
    </source>
</evidence>
<name>A0A510Y761_MARHA</name>
<comment type="similarity">
    <text evidence="1 4">Belongs to the glycerate kinase type-1 family.</text>
</comment>
<evidence type="ECO:0000313" key="6">
    <source>
        <dbReference type="Proteomes" id="UP000321051"/>
    </source>
</evidence>
<protein>
    <submittedName>
        <fullName evidence="5">Glycerate kinase</fullName>
    </submittedName>
</protein>
<sequence>MKIVIASDSFKESLSSVEVANYFRQGWEQFSPQKVEFDIISMADGGEGTSEALQHALGTEEIQVPAHDPLMKPITASMHISKKHSTAVIDVASASGLDKIPEGERNPSLATSYGTGELIKACLDYDIDRILIGLGGSGTNDGGAGMLQALGGKLLDNNHQELPYGGVFLKQLDTLDMTSLDPRLAKKEIIGLCDVDNPLTGPRGASYTFGPQKGASEAVMASLEKALSTFGKVLSTYTNKAVGEQPHMGAAGGLAAGLAGCLKGRLESGISFILKENNFYERVQGASLVITGEGKIDFQSAFGKTPVGVAKAVQKINPSIPVIAICGQLGEGFESVYEEGITAVFSVSEGPSTLQEALKDSKNLLAHLAGNLSKFYGQMMN</sequence>